<dbReference type="SUPFAM" id="SSF103473">
    <property type="entry name" value="MFS general substrate transporter"/>
    <property type="match status" value="1"/>
</dbReference>
<reference evidence="2" key="1">
    <citation type="journal article" date="2021" name="IMA Fungus">
        <title>Genomic characterization of three marine fungi, including Emericellopsis atlantica sp. nov. with signatures of a generalist lifestyle and marine biomass degradation.</title>
        <authorList>
            <person name="Hagestad O.C."/>
            <person name="Hou L."/>
            <person name="Andersen J.H."/>
            <person name="Hansen E.H."/>
            <person name="Altermark B."/>
            <person name="Li C."/>
            <person name="Kuhnert E."/>
            <person name="Cox R.J."/>
            <person name="Crous P.W."/>
            <person name="Spatafora J.W."/>
            <person name="Lail K."/>
            <person name="Amirebrahimi M."/>
            <person name="Lipzen A."/>
            <person name="Pangilinan J."/>
            <person name="Andreopoulos W."/>
            <person name="Hayes R.D."/>
            <person name="Ng V."/>
            <person name="Grigoriev I.V."/>
            <person name="Jackson S.A."/>
            <person name="Sutton T.D.S."/>
            <person name="Dobson A.D.W."/>
            <person name="Rama T."/>
        </authorList>
    </citation>
    <scope>NUCLEOTIDE SEQUENCE</scope>
    <source>
        <strain evidence="2">TRa018bII</strain>
    </source>
</reference>
<feature type="transmembrane region" description="Helical" evidence="1">
    <location>
        <begin position="25"/>
        <end position="47"/>
    </location>
</feature>
<accession>A0A9P7YV79</accession>
<dbReference type="EMBL" id="MU251356">
    <property type="protein sequence ID" value="KAG9239703.1"/>
    <property type="molecule type" value="Genomic_DNA"/>
</dbReference>
<keyword evidence="1" id="KW-1133">Transmembrane helix</keyword>
<dbReference type="InterPro" id="IPR036259">
    <property type="entry name" value="MFS_trans_sf"/>
</dbReference>
<sequence>MSSIVSLVASRVVIPISDSTGWYGLSFWISVFFCAASLLVNIAYIFLRTFIPRELPLISVGDKAVTTIHGLKIKRTFSWDSLKNISWQYLMLSGSQILQSGAANSFSNSAAEITRWKGNQQDVAGFMATGQRTIQFLMGPIVGFAIKSHGHRFHYVTADLLFTHALVALVFSALAGSINCLPLQTCITLLTADQYELGTAFGLCKSFTNSQTTIIEVIYGVLQDGTKDMEYDRVLKLGIAIKALGFAIGVAHIIVDHKLD</sequence>
<proteinExistence type="predicted"/>
<dbReference type="Proteomes" id="UP000824998">
    <property type="component" value="Unassembled WGS sequence"/>
</dbReference>
<dbReference type="PANTHER" id="PTHR23512">
    <property type="entry name" value="MAJOR FACILITATOR SUPERFAMILY DOMAIN-CONTAINING PROTEIN 1"/>
    <property type="match status" value="1"/>
</dbReference>
<protein>
    <recommendedName>
        <fullName evidence="4">Major facilitator superfamily (MFS) profile domain-containing protein</fullName>
    </recommendedName>
</protein>
<evidence type="ECO:0008006" key="4">
    <source>
        <dbReference type="Google" id="ProtNLM"/>
    </source>
</evidence>
<evidence type="ECO:0000313" key="3">
    <source>
        <dbReference type="Proteomes" id="UP000824998"/>
    </source>
</evidence>
<keyword evidence="1" id="KW-0472">Membrane</keyword>
<evidence type="ECO:0000256" key="1">
    <source>
        <dbReference type="SAM" id="Phobius"/>
    </source>
</evidence>
<name>A0A9P7YV79_9HELO</name>
<organism evidence="2 3">
    <name type="scientific">Amylocarpus encephaloides</name>
    <dbReference type="NCBI Taxonomy" id="45428"/>
    <lineage>
        <taxon>Eukaryota</taxon>
        <taxon>Fungi</taxon>
        <taxon>Dikarya</taxon>
        <taxon>Ascomycota</taxon>
        <taxon>Pezizomycotina</taxon>
        <taxon>Leotiomycetes</taxon>
        <taxon>Helotiales</taxon>
        <taxon>Helotiales incertae sedis</taxon>
        <taxon>Amylocarpus</taxon>
    </lineage>
</organism>
<gene>
    <name evidence="2" type="ORF">BJ875DRAFT_436222</name>
</gene>
<keyword evidence="1" id="KW-0812">Transmembrane</keyword>
<dbReference type="AlphaFoldDB" id="A0A9P7YV79"/>
<dbReference type="OrthoDB" id="424834at2759"/>
<evidence type="ECO:0000313" key="2">
    <source>
        <dbReference type="EMBL" id="KAG9239703.1"/>
    </source>
</evidence>
<keyword evidence="3" id="KW-1185">Reference proteome</keyword>
<dbReference type="PANTHER" id="PTHR23512:SF12">
    <property type="entry name" value="TRANSPORTER, PUTATIVE (AFU_ORTHOLOGUE AFUA_4G00260)-RELATED"/>
    <property type="match status" value="1"/>
</dbReference>
<dbReference type="InterPro" id="IPR052187">
    <property type="entry name" value="MFSD1"/>
</dbReference>
<comment type="caution">
    <text evidence="2">The sequence shown here is derived from an EMBL/GenBank/DDBJ whole genome shotgun (WGS) entry which is preliminary data.</text>
</comment>
<feature type="transmembrane region" description="Helical" evidence="1">
    <location>
        <begin position="234"/>
        <end position="255"/>
    </location>
</feature>